<evidence type="ECO:0000313" key="2">
    <source>
        <dbReference type="Proteomes" id="UP000019423"/>
    </source>
</evidence>
<reference evidence="1 2" key="1">
    <citation type="submission" date="2014-01" db="EMBL/GenBank/DDBJ databases">
        <title>Complete genome sequence of ionizing-radiation resistance bacterium Hymenobacter swuensis DY53.</title>
        <authorList>
            <person name="Jung J.-H."/>
            <person name="Jeong S.-W."/>
            <person name="Joe M.-H."/>
            <person name="Cho y.-j."/>
            <person name="Kim M.-K."/>
            <person name="Lim S.-Y."/>
        </authorList>
    </citation>
    <scope>NUCLEOTIDE SEQUENCE [LARGE SCALE GENOMIC DNA]</scope>
    <source>
        <strain evidence="1 2">DY53</strain>
    </source>
</reference>
<evidence type="ECO:0000313" key="1">
    <source>
        <dbReference type="EMBL" id="AHJ95795.1"/>
    </source>
</evidence>
<protein>
    <submittedName>
        <fullName evidence="1">Uncharacterized protein</fullName>
    </submittedName>
</protein>
<name>W8F1U1_9BACT</name>
<dbReference type="EMBL" id="CP007145">
    <property type="protein sequence ID" value="AHJ95795.1"/>
    <property type="molecule type" value="Genomic_DNA"/>
</dbReference>
<organism evidence="1 2">
    <name type="scientific">Hymenobacter swuensis DY53</name>
    <dbReference type="NCBI Taxonomy" id="1227739"/>
    <lineage>
        <taxon>Bacteria</taxon>
        <taxon>Pseudomonadati</taxon>
        <taxon>Bacteroidota</taxon>
        <taxon>Cytophagia</taxon>
        <taxon>Cytophagales</taxon>
        <taxon>Hymenobacteraceae</taxon>
        <taxon>Hymenobacter</taxon>
    </lineage>
</organism>
<dbReference type="KEGG" id="hsw:Hsw_0200"/>
<dbReference type="STRING" id="1227739.Hsw_0200"/>
<dbReference type="InterPro" id="IPR058238">
    <property type="entry name" value="Lant_leader_dom"/>
</dbReference>
<dbReference type="RefSeq" id="WP_044000688.1">
    <property type="nucleotide sequence ID" value="NZ_CP007145.1"/>
</dbReference>
<dbReference type="NCBIfam" id="NF038153">
    <property type="entry name" value="lant_leader_L1a"/>
    <property type="match status" value="1"/>
</dbReference>
<proteinExistence type="predicted"/>
<sequence>MKKKSISLDKSLSLDKETVAKLNEDQLGDVVGGGTTNTCNGTPPAQELEAIPTINSCQACSCN</sequence>
<accession>W8F1U1</accession>
<gene>
    <name evidence="1" type="ORF">Hsw_0200</name>
</gene>
<keyword evidence="2" id="KW-1185">Reference proteome</keyword>
<dbReference type="HOGENOM" id="CLU_2879793_0_0_10"/>
<dbReference type="PATRIC" id="fig|1227739.3.peg.471"/>
<dbReference type="AlphaFoldDB" id="W8F1U1"/>
<dbReference type="Proteomes" id="UP000019423">
    <property type="component" value="Chromosome"/>
</dbReference>